<reference evidence="2 3" key="1">
    <citation type="journal article" date="2018" name="Front. Plant Sci.">
        <title>Red Clover (Trifolium pratense) and Zigzag Clover (T. medium) - A Picture of Genomic Similarities and Differences.</title>
        <authorList>
            <person name="Dluhosova J."/>
            <person name="Istvanek J."/>
            <person name="Nedelnik J."/>
            <person name="Repkova J."/>
        </authorList>
    </citation>
    <scope>NUCLEOTIDE SEQUENCE [LARGE SCALE GENOMIC DNA]</scope>
    <source>
        <strain evidence="3">cv. 10/8</strain>
        <tissue evidence="2">Leaf</tissue>
    </source>
</reference>
<dbReference type="Proteomes" id="UP000265520">
    <property type="component" value="Unassembled WGS sequence"/>
</dbReference>
<protein>
    <submittedName>
        <fullName evidence="2">Leucine-rich repeat extensin-like protein 4</fullName>
    </submittedName>
</protein>
<sequence length="32" mass="3379">WSPPPPTPAYGGPLPPIAGLPYASPPPPPYYY</sequence>
<name>A0A392VZ59_9FABA</name>
<feature type="non-terminal residue" evidence="2">
    <location>
        <position position="1"/>
    </location>
</feature>
<feature type="region of interest" description="Disordered" evidence="1">
    <location>
        <begin position="1"/>
        <end position="32"/>
    </location>
</feature>
<comment type="caution">
    <text evidence="2">The sequence shown here is derived from an EMBL/GenBank/DDBJ whole genome shotgun (WGS) entry which is preliminary data.</text>
</comment>
<evidence type="ECO:0000256" key="1">
    <source>
        <dbReference type="SAM" id="MobiDB-lite"/>
    </source>
</evidence>
<evidence type="ECO:0000313" key="3">
    <source>
        <dbReference type="Proteomes" id="UP000265520"/>
    </source>
</evidence>
<keyword evidence="3" id="KW-1185">Reference proteome</keyword>
<dbReference type="EMBL" id="LXQA011310009">
    <property type="protein sequence ID" value="MCI92779.1"/>
    <property type="molecule type" value="Genomic_DNA"/>
</dbReference>
<proteinExistence type="predicted"/>
<dbReference type="AlphaFoldDB" id="A0A392VZ59"/>
<organism evidence="2 3">
    <name type="scientific">Trifolium medium</name>
    <dbReference type="NCBI Taxonomy" id="97028"/>
    <lineage>
        <taxon>Eukaryota</taxon>
        <taxon>Viridiplantae</taxon>
        <taxon>Streptophyta</taxon>
        <taxon>Embryophyta</taxon>
        <taxon>Tracheophyta</taxon>
        <taxon>Spermatophyta</taxon>
        <taxon>Magnoliopsida</taxon>
        <taxon>eudicotyledons</taxon>
        <taxon>Gunneridae</taxon>
        <taxon>Pentapetalae</taxon>
        <taxon>rosids</taxon>
        <taxon>fabids</taxon>
        <taxon>Fabales</taxon>
        <taxon>Fabaceae</taxon>
        <taxon>Papilionoideae</taxon>
        <taxon>50 kb inversion clade</taxon>
        <taxon>NPAAA clade</taxon>
        <taxon>Hologalegina</taxon>
        <taxon>IRL clade</taxon>
        <taxon>Trifolieae</taxon>
        <taxon>Trifolium</taxon>
    </lineage>
</organism>
<accession>A0A392VZ59</accession>
<evidence type="ECO:0000313" key="2">
    <source>
        <dbReference type="EMBL" id="MCI92779.1"/>
    </source>
</evidence>